<evidence type="ECO:0000313" key="3">
    <source>
        <dbReference type="Proteomes" id="UP000325536"/>
    </source>
</evidence>
<dbReference type="Gene3D" id="1.10.10.60">
    <property type="entry name" value="Homeodomain-like"/>
    <property type="match status" value="1"/>
</dbReference>
<keyword evidence="3" id="KW-1185">Reference proteome</keyword>
<reference evidence="2 3" key="1">
    <citation type="submission" date="2018-08" db="EMBL/GenBank/DDBJ databases">
        <title>Neisseria animalis ATCC 49930 complete genome.</title>
        <authorList>
            <person name="Veseli I.A."/>
            <person name="Mascarenhas dos Santos A.C."/>
            <person name="Buttler R."/>
            <person name="Pombert J.-F."/>
        </authorList>
    </citation>
    <scope>NUCLEOTIDE SEQUENCE [LARGE SCALE GENOMIC DNA]</scope>
    <source>
        <strain evidence="2 3">ATCC 49930</strain>
    </source>
</reference>
<sequence>MSVADNKRAAELMADMEEQITACLVSVSNTDRQTARITARQVSAHISKHWGGQLLYIPKNHLGKLDERDAEIWRKFDGTNHAELAREFDLTMQQIYKIVRDAAAYHRAKRQIDLFAS</sequence>
<proteinExistence type="predicted"/>
<dbReference type="EMBL" id="CP031699">
    <property type="protein sequence ID" value="QEY23542.1"/>
    <property type="molecule type" value="Genomic_DNA"/>
</dbReference>
<feature type="domain" description="Mor transcription activator" evidence="1">
    <location>
        <begin position="8"/>
        <end position="114"/>
    </location>
</feature>
<dbReference type="InterPro" id="IPR009057">
    <property type="entry name" value="Homeodomain-like_sf"/>
</dbReference>
<dbReference type="RefSeq" id="WP_123795587.1">
    <property type="nucleotide sequence ID" value="NZ_CP031699.1"/>
</dbReference>
<dbReference type="Proteomes" id="UP000325536">
    <property type="component" value="Chromosome"/>
</dbReference>
<protein>
    <submittedName>
        <fullName evidence="2">Transcriptional regulator</fullName>
    </submittedName>
</protein>
<evidence type="ECO:0000313" key="2">
    <source>
        <dbReference type="EMBL" id="QEY23542.1"/>
    </source>
</evidence>
<gene>
    <name evidence="2" type="ORF">D0T90_02685</name>
</gene>
<dbReference type="PANTHER" id="PTHR37812">
    <property type="entry name" value="MU-LIKE PROPHAGE FLUMU PROTEIN C"/>
    <property type="match status" value="1"/>
</dbReference>
<evidence type="ECO:0000259" key="1">
    <source>
        <dbReference type="Pfam" id="PF08765"/>
    </source>
</evidence>
<dbReference type="Pfam" id="PF08765">
    <property type="entry name" value="Mor"/>
    <property type="match status" value="1"/>
</dbReference>
<dbReference type="SUPFAM" id="SSF46689">
    <property type="entry name" value="Homeodomain-like"/>
    <property type="match status" value="1"/>
</dbReference>
<accession>A0A5P3MPR0</accession>
<dbReference type="AlphaFoldDB" id="A0A5P3MPR0"/>
<dbReference type="OrthoDB" id="8906055at2"/>
<organism evidence="2 3">
    <name type="scientific">Neisseria animalis</name>
    <dbReference type="NCBI Taxonomy" id="492"/>
    <lineage>
        <taxon>Bacteria</taxon>
        <taxon>Pseudomonadati</taxon>
        <taxon>Pseudomonadota</taxon>
        <taxon>Betaproteobacteria</taxon>
        <taxon>Neisseriales</taxon>
        <taxon>Neisseriaceae</taxon>
        <taxon>Neisseria</taxon>
    </lineage>
</organism>
<dbReference type="InterPro" id="IPR052411">
    <property type="entry name" value="c-mor_Regulatory_Protein"/>
</dbReference>
<dbReference type="KEGG" id="naq:D0T90_02685"/>
<dbReference type="InterPro" id="IPR014875">
    <property type="entry name" value="Mor_transcription_activator"/>
</dbReference>
<name>A0A5P3MPR0_NEIAN</name>
<dbReference type="PANTHER" id="PTHR37812:SF1">
    <property type="entry name" value="MU-LIKE PROPHAGE FLUMU PROTEIN C"/>
    <property type="match status" value="1"/>
</dbReference>